<proteinExistence type="predicted"/>
<dbReference type="Proteomes" id="UP001461498">
    <property type="component" value="Unassembled WGS sequence"/>
</dbReference>
<evidence type="ECO:0000313" key="2">
    <source>
        <dbReference type="Proteomes" id="UP001461498"/>
    </source>
</evidence>
<sequence length="109" mass="12114">MITFPLYKDDITYDEAAKNLQLNSNNIIESKIVNITDGNSTRITDFGKTVQVNSTYINLKNPKKSTNITENGEELIETTCHIFTEKLVATAKASVSSAFENLCDSGEKF</sequence>
<evidence type="ECO:0000313" key="1">
    <source>
        <dbReference type="EMBL" id="KAK9508359.1"/>
    </source>
</evidence>
<gene>
    <name evidence="1" type="ORF">O3M35_005942</name>
</gene>
<keyword evidence="2" id="KW-1185">Reference proteome</keyword>
<comment type="caution">
    <text evidence="1">The sequence shown here is derived from an EMBL/GenBank/DDBJ whole genome shotgun (WGS) entry which is preliminary data.</text>
</comment>
<reference evidence="1 2" key="1">
    <citation type="submission" date="2022-12" db="EMBL/GenBank/DDBJ databases">
        <title>Chromosome-level genome assembly of true bugs.</title>
        <authorList>
            <person name="Ma L."/>
            <person name="Li H."/>
        </authorList>
    </citation>
    <scope>NUCLEOTIDE SEQUENCE [LARGE SCALE GENOMIC DNA]</scope>
    <source>
        <strain evidence="1">Lab_2022b</strain>
    </source>
</reference>
<dbReference type="EMBL" id="JAPXFL010000003">
    <property type="protein sequence ID" value="KAK9508359.1"/>
    <property type="molecule type" value="Genomic_DNA"/>
</dbReference>
<dbReference type="AlphaFoldDB" id="A0AAW1DIU2"/>
<organism evidence="1 2">
    <name type="scientific">Rhynocoris fuscipes</name>
    <dbReference type="NCBI Taxonomy" id="488301"/>
    <lineage>
        <taxon>Eukaryota</taxon>
        <taxon>Metazoa</taxon>
        <taxon>Ecdysozoa</taxon>
        <taxon>Arthropoda</taxon>
        <taxon>Hexapoda</taxon>
        <taxon>Insecta</taxon>
        <taxon>Pterygota</taxon>
        <taxon>Neoptera</taxon>
        <taxon>Paraneoptera</taxon>
        <taxon>Hemiptera</taxon>
        <taxon>Heteroptera</taxon>
        <taxon>Panheteroptera</taxon>
        <taxon>Cimicomorpha</taxon>
        <taxon>Reduviidae</taxon>
        <taxon>Harpactorinae</taxon>
        <taxon>Harpactorini</taxon>
        <taxon>Rhynocoris</taxon>
    </lineage>
</organism>
<protein>
    <submittedName>
        <fullName evidence="1">Uncharacterized protein</fullName>
    </submittedName>
</protein>
<name>A0AAW1DIU2_9HEMI</name>
<accession>A0AAW1DIU2</accession>